<dbReference type="InterPro" id="IPR010649">
    <property type="entry name" value="NapE_TorE"/>
</dbReference>
<evidence type="ECO:0008006" key="4">
    <source>
        <dbReference type="Google" id="ProtNLM"/>
    </source>
</evidence>
<evidence type="ECO:0000256" key="1">
    <source>
        <dbReference type="SAM" id="Phobius"/>
    </source>
</evidence>
<dbReference type="Proteomes" id="UP000595231">
    <property type="component" value="Chromosome"/>
</dbReference>
<dbReference type="Pfam" id="PF06796">
    <property type="entry name" value="NapE"/>
    <property type="match status" value="1"/>
</dbReference>
<dbReference type="AlphaFoldDB" id="A0A7T4B277"/>
<reference evidence="2 3" key="1">
    <citation type="submission" date="2020-12" db="EMBL/GenBank/DDBJ databases">
        <title>FDA dAtabase for Regulatory Grade micrObial Sequences (FDA-ARGOS): Supporting development and validation of Infectious Disease Dx tests.</title>
        <authorList>
            <person name="Sproer C."/>
            <person name="Gronow S."/>
            <person name="Severitt S."/>
            <person name="Schroder I."/>
            <person name="Tallon L."/>
            <person name="Sadzewicz L."/>
            <person name="Zhao X."/>
            <person name="Boylan J."/>
            <person name="Ott S."/>
            <person name="Bowen H."/>
            <person name="Vavikolanu K."/>
            <person name="Mehta A."/>
            <person name="Aluvathingal J."/>
            <person name="Nadendla S."/>
            <person name="Lowell S."/>
            <person name="Myers T."/>
            <person name="Yan Y."/>
            <person name="Sichtig H."/>
        </authorList>
    </citation>
    <scope>NUCLEOTIDE SEQUENCE [LARGE SCALE GENOMIC DNA]</scope>
    <source>
        <strain evidence="2 3">FDAARGOS_1050</strain>
    </source>
</reference>
<organism evidence="2 3">
    <name type="scientific">Achromobacter deleyi</name>
    <dbReference type="NCBI Taxonomy" id="1353891"/>
    <lineage>
        <taxon>Bacteria</taxon>
        <taxon>Pseudomonadati</taxon>
        <taxon>Pseudomonadota</taxon>
        <taxon>Betaproteobacteria</taxon>
        <taxon>Burkholderiales</taxon>
        <taxon>Alcaligenaceae</taxon>
        <taxon>Achromobacter</taxon>
    </lineage>
</organism>
<evidence type="ECO:0000313" key="2">
    <source>
        <dbReference type="EMBL" id="QQB34330.1"/>
    </source>
</evidence>
<protein>
    <recommendedName>
        <fullName evidence="4">Periplasmic nitrate reductase protein NapE</fullName>
    </recommendedName>
</protein>
<keyword evidence="1" id="KW-0472">Membrane</keyword>
<evidence type="ECO:0000313" key="3">
    <source>
        <dbReference type="Proteomes" id="UP000595231"/>
    </source>
</evidence>
<name>A0A7T4B277_9BURK</name>
<gene>
    <name evidence="2" type="ORF">I6I07_27655</name>
</gene>
<dbReference type="RefSeq" id="WP_116522479.1">
    <property type="nucleotide sequence ID" value="NZ_CP065997.1"/>
</dbReference>
<keyword evidence="1" id="KW-0812">Transmembrane</keyword>
<accession>A0A7T4B277</accession>
<feature type="transmembrane region" description="Helical" evidence="1">
    <location>
        <begin position="20"/>
        <end position="44"/>
    </location>
</feature>
<dbReference type="EMBL" id="CP065997">
    <property type="protein sequence ID" value="QQB34330.1"/>
    <property type="molecule type" value="Genomic_DNA"/>
</dbReference>
<proteinExistence type="predicted"/>
<sequence length="54" mass="5966">MKNKPKHSSSGGGAEWTKFLSLAFVACPVVAFLMICVYGFIVWFGQILFWGPPT</sequence>
<keyword evidence="1" id="KW-1133">Transmembrane helix</keyword>